<comment type="caution">
    <text evidence="1">The sequence shown here is derived from an EMBL/GenBank/DDBJ whole genome shotgun (WGS) entry which is preliminary data.</text>
</comment>
<accession>A0ABR7EDH4</accession>
<reference evidence="1 2" key="1">
    <citation type="submission" date="2020-08" db="EMBL/GenBank/DDBJ databases">
        <title>Genome public.</title>
        <authorList>
            <person name="Liu C."/>
            <person name="Sun Q."/>
        </authorList>
    </citation>
    <scope>NUCLEOTIDE SEQUENCE [LARGE SCALE GENOMIC DNA]</scope>
    <source>
        <strain evidence="1 2">NSJ-35</strain>
    </source>
</reference>
<dbReference type="Proteomes" id="UP000606889">
    <property type="component" value="Unassembled WGS sequence"/>
</dbReference>
<protein>
    <submittedName>
        <fullName evidence="1">Uncharacterized protein</fullName>
    </submittedName>
</protein>
<evidence type="ECO:0000313" key="2">
    <source>
        <dbReference type="Proteomes" id="UP000606889"/>
    </source>
</evidence>
<name>A0ABR7EDH4_9FIRM</name>
<proteinExistence type="predicted"/>
<keyword evidence="2" id="KW-1185">Reference proteome</keyword>
<gene>
    <name evidence="1" type="ORF">H8S18_05755</name>
</gene>
<dbReference type="RefSeq" id="WP_186857345.1">
    <property type="nucleotide sequence ID" value="NZ_JACOON010000002.1"/>
</dbReference>
<sequence>MSARRFQDPHLDVEEYEMVYEICTYHVKENRQDEFEVLARELREYCRARGGVQEVTYIRQTQAAPQGTLVYVLYIVRNGAEDGPDLLDIVHEKYGRRFSRCIMGNPCTIVGEAIW</sequence>
<organism evidence="1 2">
    <name type="scientific">Christensenella tenuis</name>
    <dbReference type="NCBI Taxonomy" id="2763033"/>
    <lineage>
        <taxon>Bacteria</taxon>
        <taxon>Bacillati</taxon>
        <taxon>Bacillota</taxon>
        <taxon>Clostridia</taxon>
        <taxon>Christensenellales</taxon>
        <taxon>Christensenellaceae</taxon>
        <taxon>Christensenella</taxon>
    </lineage>
</organism>
<evidence type="ECO:0000313" key="1">
    <source>
        <dbReference type="EMBL" id="MBC5647834.1"/>
    </source>
</evidence>
<dbReference type="EMBL" id="JACOON010000002">
    <property type="protein sequence ID" value="MBC5647834.1"/>
    <property type="molecule type" value="Genomic_DNA"/>
</dbReference>